<protein>
    <submittedName>
        <fullName evidence="2">Uncharacterized protein</fullName>
    </submittedName>
</protein>
<dbReference type="EMBL" id="JAWDGP010006855">
    <property type="protein sequence ID" value="KAK3734339.1"/>
    <property type="molecule type" value="Genomic_DNA"/>
</dbReference>
<organism evidence="2 3">
    <name type="scientific">Elysia crispata</name>
    <name type="common">lettuce slug</name>
    <dbReference type="NCBI Taxonomy" id="231223"/>
    <lineage>
        <taxon>Eukaryota</taxon>
        <taxon>Metazoa</taxon>
        <taxon>Spiralia</taxon>
        <taxon>Lophotrochozoa</taxon>
        <taxon>Mollusca</taxon>
        <taxon>Gastropoda</taxon>
        <taxon>Heterobranchia</taxon>
        <taxon>Euthyneura</taxon>
        <taxon>Panpulmonata</taxon>
        <taxon>Sacoglossa</taxon>
        <taxon>Placobranchoidea</taxon>
        <taxon>Plakobranchidae</taxon>
        <taxon>Elysia</taxon>
    </lineage>
</organism>
<dbReference type="Proteomes" id="UP001283361">
    <property type="component" value="Unassembled WGS sequence"/>
</dbReference>
<reference evidence="2" key="1">
    <citation type="journal article" date="2023" name="G3 (Bethesda)">
        <title>A reference genome for the long-term kleptoplast-retaining sea slug Elysia crispata morphotype clarki.</title>
        <authorList>
            <person name="Eastman K.E."/>
            <person name="Pendleton A.L."/>
            <person name="Shaikh M.A."/>
            <person name="Suttiyut T."/>
            <person name="Ogas R."/>
            <person name="Tomko P."/>
            <person name="Gavelis G."/>
            <person name="Widhalm J.R."/>
            <person name="Wisecaver J.H."/>
        </authorList>
    </citation>
    <scope>NUCLEOTIDE SEQUENCE</scope>
    <source>
        <strain evidence="2">ECLA1</strain>
    </source>
</reference>
<feature type="compositionally biased region" description="Basic and acidic residues" evidence="1">
    <location>
        <begin position="86"/>
        <end position="100"/>
    </location>
</feature>
<sequence length="100" mass="11114">MNREPWKSEPLLPWGDPPSDRWTGLTRELGNAFDGVNFPGLSQSSIAFNTHLTLGGPDMESPERQVSAHLRTAAEGLTQQTQQSRIESKNRRGVAKSREV</sequence>
<accession>A0AAE0Y780</accession>
<feature type="region of interest" description="Disordered" evidence="1">
    <location>
        <begin position="75"/>
        <end position="100"/>
    </location>
</feature>
<evidence type="ECO:0000313" key="2">
    <source>
        <dbReference type="EMBL" id="KAK3734339.1"/>
    </source>
</evidence>
<evidence type="ECO:0000256" key="1">
    <source>
        <dbReference type="SAM" id="MobiDB-lite"/>
    </source>
</evidence>
<evidence type="ECO:0000313" key="3">
    <source>
        <dbReference type="Proteomes" id="UP001283361"/>
    </source>
</evidence>
<gene>
    <name evidence="2" type="ORF">RRG08_058494</name>
</gene>
<keyword evidence="3" id="KW-1185">Reference proteome</keyword>
<feature type="region of interest" description="Disordered" evidence="1">
    <location>
        <begin position="1"/>
        <end position="23"/>
    </location>
</feature>
<dbReference type="AlphaFoldDB" id="A0AAE0Y780"/>
<comment type="caution">
    <text evidence="2">The sequence shown here is derived from an EMBL/GenBank/DDBJ whole genome shotgun (WGS) entry which is preliminary data.</text>
</comment>
<name>A0AAE0Y780_9GAST</name>
<proteinExistence type="predicted"/>